<dbReference type="SMART" id="SM00448">
    <property type="entry name" value="REC"/>
    <property type="match status" value="1"/>
</dbReference>
<dbReference type="InterPro" id="IPR001789">
    <property type="entry name" value="Sig_transdc_resp-reg_receiver"/>
</dbReference>
<comment type="caution">
    <text evidence="6">The sequence shown here is derived from an EMBL/GenBank/DDBJ whole genome shotgun (WGS) entry which is preliminary data.</text>
</comment>
<evidence type="ECO:0000313" key="7">
    <source>
        <dbReference type="Proteomes" id="UP000265509"/>
    </source>
</evidence>
<dbReference type="RefSeq" id="WP_117956169.1">
    <property type="nucleotide sequence ID" value="NZ_QRAN01000017.1"/>
</dbReference>
<dbReference type="PROSITE" id="PS50110">
    <property type="entry name" value="RESPONSE_REGULATORY"/>
    <property type="match status" value="1"/>
</dbReference>
<dbReference type="GO" id="GO:0005829">
    <property type="term" value="C:cytosol"/>
    <property type="evidence" value="ECO:0007669"/>
    <property type="project" value="TreeGrafter"/>
</dbReference>
<evidence type="ECO:0000256" key="3">
    <source>
        <dbReference type="PROSITE-ProRule" id="PRU00169"/>
    </source>
</evidence>
<dbReference type="PROSITE" id="PS50930">
    <property type="entry name" value="HTH_LYTTR"/>
    <property type="match status" value="1"/>
</dbReference>
<evidence type="ECO:0000313" key="6">
    <source>
        <dbReference type="EMBL" id="RLQ20985.1"/>
    </source>
</evidence>
<keyword evidence="1" id="KW-0902">Two-component regulatory system</keyword>
<keyword evidence="3" id="KW-0597">Phosphoprotein</keyword>
<evidence type="ECO:0000259" key="5">
    <source>
        <dbReference type="PROSITE" id="PS50930"/>
    </source>
</evidence>
<dbReference type="GO" id="GO:0032993">
    <property type="term" value="C:protein-DNA complex"/>
    <property type="evidence" value="ECO:0007669"/>
    <property type="project" value="TreeGrafter"/>
</dbReference>
<protein>
    <submittedName>
        <fullName evidence="6">Response regulator</fullName>
    </submittedName>
</protein>
<reference evidence="6 7" key="1">
    <citation type="submission" date="2018-07" db="EMBL/GenBank/DDBJ databases">
        <title>Halioglobus sp. genome submission.</title>
        <authorList>
            <person name="Ye M.-Q."/>
            <person name="Du Z.-J."/>
        </authorList>
    </citation>
    <scope>NUCLEOTIDE SEQUENCE [LARGE SCALE GENOMIC DNA]</scope>
    <source>
        <strain evidence="6 7">U0301</strain>
    </source>
</reference>
<dbReference type="Gene3D" id="3.40.50.2300">
    <property type="match status" value="1"/>
</dbReference>
<dbReference type="InterPro" id="IPR007492">
    <property type="entry name" value="LytTR_DNA-bd_dom"/>
</dbReference>
<dbReference type="OrthoDB" id="236568at2"/>
<dbReference type="SMART" id="SM00850">
    <property type="entry name" value="LytTR"/>
    <property type="match status" value="1"/>
</dbReference>
<name>A0A3L7DW30_9GAMM</name>
<dbReference type="Gene3D" id="2.40.50.1020">
    <property type="entry name" value="LytTr DNA-binding domain"/>
    <property type="match status" value="1"/>
</dbReference>
<dbReference type="Proteomes" id="UP000265509">
    <property type="component" value="Unassembled WGS sequence"/>
</dbReference>
<evidence type="ECO:0000256" key="1">
    <source>
        <dbReference type="ARBA" id="ARBA00023012"/>
    </source>
</evidence>
<dbReference type="InterPro" id="IPR039420">
    <property type="entry name" value="WalR-like"/>
</dbReference>
<dbReference type="PANTHER" id="PTHR48111">
    <property type="entry name" value="REGULATOR OF RPOS"/>
    <property type="match status" value="1"/>
</dbReference>
<feature type="modified residue" description="4-aspartylphosphate" evidence="3">
    <location>
        <position position="53"/>
    </location>
</feature>
<gene>
    <name evidence="6" type="ORF">DWB85_14765</name>
</gene>
<keyword evidence="7" id="KW-1185">Reference proteome</keyword>
<feature type="domain" description="Response regulatory" evidence="4">
    <location>
        <begin position="2"/>
        <end position="116"/>
    </location>
</feature>
<evidence type="ECO:0000259" key="4">
    <source>
        <dbReference type="PROSITE" id="PS50110"/>
    </source>
</evidence>
<organism evidence="6 7">
    <name type="scientific">Seongchinamella sediminis</name>
    <dbReference type="NCBI Taxonomy" id="2283635"/>
    <lineage>
        <taxon>Bacteria</taxon>
        <taxon>Pseudomonadati</taxon>
        <taxon>Pseudomonadota</taxon>
        <taxon>Gammaproteobacteria</taxon>
        <taxon>Cellvibrionales</taxon>
        <taxon>Halieaceae</taxon>
        <taxon>Seongchinamella</taxon>
    </lineage>
</organism>
<accession>A0A3L7DW30</accession>
<dbReference type="Pfam" id="PF00072">
    <property type="entry name" value="Response_reg"/>
    <property type="match status" value="1"/>
</dbReference>
<feature type="domain" description="HTH LytTR-type" evidence="5">
    <location>
        <begin position="136"/>
        <end position="240"/>
    </location>
</feature>
<sequence length="241" mass="26686">MKILVVDDEPLARERLLRLVARIRPQATCLQAADGNEALARAASADPDLVLLDIRMPGKDGIEVAAELDQLESPPAIVFCTAYDEYALQALQHQAVAYLLKPVREAELAQALASAGRVNRVQLAALRNDDGPRSSVSSQTHRGLESLPVAQVRCFLAEQKYVTAMTPERELLIPDTLKDLEQEFAACFLRIHRNALVALAHIQRLAKNPDGTWQVVLEGVDVRPAISRRHLAEVKQRLARR</sequence>
<proteinExistence type="predicted"/>
<dbReference type="GO" id="GO:0006355">
    <property type="term" value="P:regulation of DNA-templated transcription"/>
    <property type="evidence" value="ECO:0007669"/>
    <property type="project" value="TreeGrafter"/>
</dbReference>
<dbReference type="AlphaFoldDB" id="A0A3L7DW30"/>
<dbReference type="GO" id="GO:0000976">
    <property type="term" value="F:transcription cis-regulatory region binding"/>
    <property type="evidence" value="ECO:0007669"/>
    <property type="project" value="TreeGrafter"/>
</dbReference>
<dbReference type="PANTHER" id="PTHR48111:SF3">
    <property type="entry name" value="TRANSCRIPTIONAL REGULATORY PROTEIN BTSR"/>
    <property type="match status" value="1"/>
</dbReference>
<dbReference type="GO" id="GO:0000156">
    <property type="term" value="F:phosphorelay response regulator activity"/>
    <property type="evidence" value="ECO:0007669"/>
    <property type="project" value="TreeGrafter"/>
</dbReference>
<dbReference type="InterPro" id="IPR011006">
    <property type="entry name" value="CheY-like_superfamily"/>
</dbReference>
<dbReference type="SUPFAM" id="SSF52172">
    <property type="entry name" value="CheY-like"/>
    <property type="match status" value="1"/>
</dbReference>
<dbReference type="Pfam" id="PF04397">
    <property type="entry name" value="LytTR"/>
    <property type="match status" value="1"/>
</dbReference>
<dbReference type="EMBL" id="QRAN01000017">
    <property type="protein sequence ID" value="RLQ20985.1"/>
    <property type="molecule type" value="Genomic_DNA"/>
</dbReference>
<keyword evidence="2" id="KW-0238">DNA-binding</keyword>
<evidence type="ECO:0000256" key="2">
    <source>
        <dbReference type="ARBA" id="ARBA00023125"/>
    </source>
</evidence>